<evidence type="ECO:0000256" key="1">
    <source>
        <dbReference type="ARBA" id="ARBA00023015"/>
    </source>
</evidence>
<dbReference type="SMART" id="SM00421">
    <property type="entry name" value="HTH_LUXR"/>
    <property type="match status" value="1"/>
</dbReference>
<dbReference type="Pfam" id="PF00196">
    <property type="entry name" value="GerE"/>
    <property type="match status" value="1"/>
</dbReference>
<protein>
    <submittedName>
        <fullName evidence="4">Uncharacterized protein</fullName>
    </submittedName>
</protein>
<accession>A0A1W6LCT0</accession>
<gene>
    <name evidence="4" type="ORF">A4W93_20380</name>
</gene>
<dbReference type="GO" id="GO:0006355">
    <property type="term" value="P:regulation of DNA-templated transcription"/>
    <property type="evidence" value="ECO:0007669"/>
    <property type="project" value="InterPro"/>
</dbReference>
<keyword evidence="3" id="KW-0804">Transcription</keyword>
<evidence type="ECO:0000313" key="4">
    <source>
        <dbReference type="EMBL" id="ARN22065.1"/>
    </source>
</evidence>
<dbReference type="GO" id="GO:0003677">
    <property type="term" value="F:DNA binding"/>
    <property type="evidence" value="ECO:0007669"/>
    <property type="project" value="UniProtKB-KW"/>
</dbReference>
<keyword evidence="5" id="KW-1185">Reference proteome</keyword>
<dbReference type="PANTHER" id="PTHR44688:SF16">
    <property type="entry name" value="DNA-BINDING TRANSCRIPTIONAL ACTIVATOR DEVR_DOSR"/>
    <property type="match status" value="1"/>
</dbReference>
<dbReference type="InterPro" id="IPR000792">
    <property type="entry name" value="Tscrpt_reg_LuxR_C"/>
</dbReference>
<dbReference type="Gene3D" id="3.40.50.2300">
    <property type="match status" value="1"/>
</dbReference>
<keyword evidence="2" id="KW-0238">DNA-binding</keyword>
<name>A0A1W6LCT0_9BURK</name>
<dbReference type="PROSITE" id="PS50043">
    <property type="entry name" value="HTH_LUXR_2"/>
    <property type="match status" value="1"/>
</dbReference>
<dbReference type="OrthoDB" id="9129394at2"/>
<dbReference type="SUPFAM" id="SSF46894">
    <property type="entry name" value="C-terminal effector domain of the bipartite response regulators"/>
    <property type="match status" value="1"/>
</dbReference>
<dbReference type="EMBL" id="CP015118">
    <property type="protein sequence ID" value="ARN22065.1"/>
    <property type="molecule type" value="Genomic_DNA"/>
</dbReference>
<dbReference type="Proteomes" id="UP000193427">
    <property type="component" value="Chromosome"/>
</dbReference>
<evidence type="ECO:0000256" key="3">
    <source>
        <dbReference type="ARBA" id="ARBA00023163"/>
    </source>
</evidence>
<dbReference type="KEGG" id="rgu:A4W93_20380"/>
<dbReference type="RefSeq" id="WP_085752363.1">
    <property type="nucleotide sequence ID" value="NZ_BSPR01000006.1"/>
</dbReference>
<dbReference type="CDD" id="cd06170">
    <property type="entry name" value="LuxR_C_like"/>
    <property type="match status" value="1"/>
</dbReference>
<sequence>MPLSRPTVVEVVHQNAVIEAGIRCILETSPEFDVRPSHPPAPEPDLVVLDPDGAPERLARRRPGVSANPHVIVVAMAAQETDVRRAWEAGVRGYVILGGAAEEIVTAARAVAAGRRYLCPAATLLMADSLTQPVLTPREGDVLALVNRGQNNKEVARSLEISVGTVKSHMRGIMTKLGARCRTEALWIASQRGLIARQANAVS</sequence>
<keyword evidence="1" id="KW-0805">Transcription regulation</keyword>
<organism evidence="4 5">
    <name type="scientific">Piscinibacter gummiphilus</name>
    <dbReference type="NCBI Taxonomy" id="946333"/>
    <lineage>
        <taxon>Bacteria</taxon>
        <taxon>Pseudomonadati</taxon>
        <taxon>Pseudomonadota</taxon>
        <taxon>Betaproteobacteria</taxon>
        <taxon>Burkholderiales</taxon>
        <taxon>Sphaerotilaceae</taxon>
        <taxon>Piscinibacter</taxon>
    </lineage>
</organism>
<dbReference type="InterPro" id="IPR011006">
    <property type="entry name" value="CheY-like_superfamily"/>
</dbReference>
<evidence type="ECO:0000313" key="5">
    <source>
        <dbReference type="Proteomes" id="UP000193427"/>
    </source>
</evidence>
<dbReference type="AlphaFoldDB" id="A0A1W6LCT0"/>
<proteinExistence type="predicted"/>
<dbReference type="PANTHER" id="PTHR44688">
    <property type="entry name" value="DNA-BINDING TRANSCRIPTIONAL ACTIVATOR DEVR_DOSR"/>
    <property type="match status" value="1"/>
</dbReference>
<dbReference type="STRING" id="946333.A4W93_20380"/>
<reference evidence="4 5" key="1">
    <citation type="submission" date="2016-04" db="EMBL/GenBank/DDBJ databases">
        <title>Complete genome sequence of natural rubber-degrading, novel Gram-negative bacterium, Rhizobacter gummiphilus strain NS21.</title>
        <authorList>
            <person name="Tabata M."/>
            <person name="Kasai D."/>
            <person name="Fukuda M."/>
        </authorList>
    </citation>
    <scope>NUCLEOTIDE SEQUENCE [LARGE SCALE GENOMIC DNA]</scope>
    <source>
        <strain evidence="4 5">NS21</strain>
    </source>
</reference>
<dbReference type="InterPro" id="IPR016032">
    <property type="entry name" value="Sig_transdc_resp-reg_C-effctor"/>
</dbReference>
<dbReference type="PRINTS" id="PR00038">
    <property type="entry name" value="HTHLUXR"/>
</dbReference>
<evidence type="ECO:0000256" key="2">
    <source>
        <dbReference type="ARBA" id="ARBA00023125"/>
    </source>
</evidence>
<dbReference type="SUPFAM" id="SSF52172">
    <property type="entry name" value="CheY-like"/>
    <property type="match status" value="1"/>
</dbReference>